<feature type="transmembrane region" description="Helical" evidence="1">
    <location>
        <begin position="41"/>
        <end position="60"/>
    </location>
</feature>
<dbReference type="Proteomes" id="UP000604083">
    <property type="component" value="Unassembled WGS sequence"/>
</dbReference>
<protein>
    <submittedName>
        <fullName evidence="2">Uncharacterized protein</fullName>
    </submittedName>
</protein>
<organism evidence="2 3">
    <name type="scientific">Roseibacillus ishigakijimensis</name>
    <dbReference type="NCBI Taxonomy" id="454146"/>
    <lineage>
        <taxon>Bacteria</taxon>
        <taxon>Pseudomonadati</taxon>
        <taxon>Verrucomicrobiota</taxon>
        <taxon>Verrucomicrobiia</taxon>
        <taxon>Verrucomicrobiales</taxon>
        <taxon>Verrucomicrobiaceae</taxon>
        <taxon>Roseibacillus</taxon>
    </lineage>
</organism>
<keyword evidence="3" id="KW-1185">Reference proteome</keyword>
<sequence>MTYRRFDWILFCLSLLLAGLLHIQRQRAKWLRELDAGEPLSLLWFLVPASLFLLVVTRVIKRWR</sequence>
<gene>
    <name evidence="2" type="ORF">JIN78_01525</name>
</gene>
<dbReference type="EMBL" id="JAENIO010000002">
    <property type="protein sequence ID" value="MBK1832727.1"/>
    <property type="molecule type" value="Genomic_DNA"/>
</dbReference>
<evidence type="ECO:0000313" key="3">
    <source>
        <dbReference type="Proteomes" id="UP000604083"/>
    </source>
</evidence>
<accession>A0A934VL07</accession>
<proteinExistence type="predicted"/>
<dbReference type="RefSeq" id="WP_200390158.1">
    <property type="nucleotide sequence ID" value="NZ_JAENIO010000002.1"/>
</dbReference>
<evidence type="ECO:0000256" key="1">
    <source>
        <dbReference type="SAM" id="Phobius"/>
    </source>
</evidence>
<name>A0A934VL07_9BACT</name>
<dbReference type="AlphaFoldDB" id="A0A934VL07"/>
<keyword evidence="1" id="KW-1133">Transmembrane helix</keyword>
<evidence type="ECO:0000313" key="2">
    <source>
        <dbReference type="EMBL" id="MBK1832727.1"/>
    </source>
</evidence>
<keyword evidence="1" id="KW-0812">Transmembrane</keyword>
<comment type="caution">
    <text evidence="2">The sequence shown here is derived from an EMBL/GenBank/DDBJ whole genome shotgun (WGS) entry which is preliminary data.</text>
</comment>
<reference evidence="2" key="1">
    <citation type="submission" date="2021-01" db="EMBL/GenBank/DDBJ databases">
        <title>Modified the classification status of verrucomicrobia.</title>
        <authorList>
            <person name="Feng X."/>
        </authorList>
    </citation>
    <scope>NUCLEOTIDE SEQUENCE</scope>
    <source>
        <strain evidence="2">KCTC 12986</strain>
    </source>
</reference>
<keyword evidence="1" id="KW-0472">Membrane</keyword>